<dbReference type="Pfam" id="PF02452">
    <property type="entry name" value="PemK_toxin"/>
    <property type="match status" value="1"/>
</dbReference>
<reference evidence="2" key="1">
    <citation type="submission" date="2020-08" db="EMBL/GenBank/DDBJ databases">
        <title>Sequencing the genomes of 1000 actinobacteria strains.</title>
        <authorList>
            <person name="Klenk H.-P."/>
        </authorList>
    </citation>
    <scope>NUCLEOTIDE SEQUENCE [LARGE SCALE GENOMIC DNA]</scope>
    <source>
        <strain evidence="2">DSM 27064</strain>
    </source>
</reference>
<dbReference type="AlphaFoldDB" id="A0A840DGN9"/>
<evidence type="ECO:0000256" key="1">
    <source>
        <dbReference type="SAM" id="MobiDB-lite"/>
    </source>
</evidence>
<name>A0A840DGN9_9MICO</name>
<feature type="region of interest" description="Disordered" evidence="1">
    <location>
        <begin position="20"/>
        <end position="43"/>
    </location>
</feature>
<dbReference type="InterPro" id="IPR003477">
    <property type="entry name" value="PemK-like"/>
</dbReference>
<gene>
    <name evidence="2" type="ORF">F5897_001219</name>
</gene>
<dbReference type="SUPFAM" id="SSF50118">
    <property type="entry name" value="Cell growth inhibitor/plasmid maintenance toxic component"/>
    <property type="match status" value="1"/>
</dbReference>
<evidence type="ECO:0008006" key="4">
    <source>
        <dbReference type="Google" id="ProtNLM"/>
    </source>
</evidence>
<dbReference type="RefSeq" id="WP_124824099.1">
    <property type="nucleotide sequence ID" value="NZ_JACIFD010000011.1"/>
</dbReference>
<dbReference type="EMBL" id="JACIFD010000011">
    <property type="protein sequence ID" value="MBB4071900.1"/>
    <property type="molecule type" value="Genomic_DNA"/>
</dbReference>
<sequence length="207" mass="22251">MSLKSILMQLGKTAVREYLNNKSRQSGSAARTSRTTRKSGMGGLLDTVLQTMSGRGGGSTSAPTIPGTWRDVTAAGHGGATRDLTAAELRQLRIGYAPQLDGDPDPGEVVWTWVPYVENDGRGKDRPILIIGTLPDGAVAGCYLTSTPHREYVHLGAGNWDKQGRDSYLNPERLLRVTRSGMRREGSAASQQQFERALGALRSAGLI</sequence>
<accession>A0A840DGN9</accession>
<comment type="caution">
    <text evidence="2">The sequence shown here is derived from an EMBL/GenBank/DDBJ whole genome shotgun (WGS) entry which is preliminary data.</text>
</comment>
<evidence type="ECO:0000313" key="3">
    <source>
        <dbReference type="Proteomes" id="UP000571183"/>
    </source>
</evidence>
<evidence type="ECO:0000313" key="2">
    <source>
        <dbReference type="EMBL" id="MBB4071900.1"/>
    </source>
</evidence>
<dbReference type="GO" id="GO:0003677">
    <property type="term" value="F:DNA binding"/>
    <property type="evidence" value="ECO:0007669"/>
    <property type="project" value="InterPro"/>
</dbReference>
<proteinExistence type="predicted"/>
<organism evidence="2 3">
    <name type="scientific">Canibacter oris</name>
    <dbReference type="NCBI Taxonomy" id="1365628"/>
    <lineage>
        <taxon>Bacteria</taxon>
        <taxon>Bacillati</taxon>
        <taxon>Actinomycetota</taxon>
        <taxon>Actinomycetes</taxon>
        <taxon>Micrococcales</taxon>
        <taxon>Microbacteriaceae</taxon>
        <taxon>Canibacter</taxon>
    </lineage>
</organism>
<feature type="compositionally biased region" description="Polar residues" evidence="1">
    <location>
        <begin position="20"/>
        <end position="33"/>
    </location>
</feature>
<dbReference type="Proteomes" id="UP000571183">
    <property type="component" value="Unassembled WGS sequence"/>
</dbReference>
<keyword evidence="3" id="KW-1185">Reference proteome</keyword>
<protein>
    <recommendedName>
        <fullName evidence="4">Type II toxin-antitoxin system PemK/MazF family toxin</fullName>
    </recommendedName>
</protein>